<dbReference type="SUPFAM" id="SSF51735">
    <property type="entry name" value="NAD(P)-binding Rossmann-fold domains"/>
    <property type="match status" value="1"/>
</dbReference>
<evidence type="ECO:0000256" key="5">
    <source>
        <dbReference type="ARBA" id="ARBA00023002"/>
    </source>
</evidence>
<reference evidence="10" key="1">
    <citation type="journal article" date="2013" name="Genetics">
        <title>The draft genome and transcriptome of Panagrellus redivivus are shaped by the harsh demands of a free-living lifestyle.</title>
        <authorList>
            <person name="Srinivasan J."/>
            <person name="Dillman A.R."/>
            <person name="Macchietto M.G."/>
            <person name="Heikkinen L."/>
            <person name="Lakso M."/>
            <person name="Fracchia K.M."/>
            <person name="Antoshechkin I."/>
            <person name="Mortazavi A."/>
            <person name="Wong G."/>
            <person name="Sternberg P.W."/>
        </authorList>
    </citation>
    <scope>NUCLEOTIDE SEQUENCE [LARGE SCALE GENOMIC DNA]</scope>
    <source>
        <strain evidence="10">MT8872</strain>
    </source>
</reference>
<dbReference type="Proteomes" id="UP000492821">
    <property type="component" value="Unassembled WGS sequence"/>
</dbReference>
<dbReference type="Gene3D" id="3.30.1050.10">
    <property type="entry name" value="SCP2 sterol-binding domain"/>
    <property type="match status" value="1"/>
</dbReference>
<keyword evidence="6" id="KW-0496">Mitochondrion</keyword>
<proteinExistence type="inferred from homology"/>
<dbReference type="Pfam" id="PF13561">
    <property type="entry name" value="adh_short_C2"/>
    <property type="match status" value="1"/>
</dbReference>
<organism evidence="10 11">
    <name type="scientific">Panagrellus redivivus</name>
    <name type="common">Microworm</name>
    <dbReference type="NCBI Taxonomy" id="6233"/>
    <lineage>
        <taxon>Eukaryota</taxon>
        <taxon>Metazoa</taxon>
        <taxon>Ecdysozoa</taxon>
        <taxon>Nematoda</taxon>
        <taxon>Chromadorea</taxon>
        <taxon>Rhabditida</taxon>
        <taxon>Tylenchina</taxon>
        <taxon>Panagrolaimomorpha</taxon>
        <taxon>Panagrolaimoidea</taxon>
        <taxon>Panagrolaimidae</taxon>
        <taxon>Panagrellus</taxon>
    </lineage>
</organism>
<dbReference type="PANTHER" id="PTHR42808:SF3">
    <property type="entry name" value="HYDROXYSTEROID DEHYDROGENASE-LIKE PROTEIN 2"/>
    <property type="match status" value="1"/>
</dbReference>
<keyword evidence="5" id="KW-0560">Oxidoreductase</keyword>
<evidence type="ECO:0000256" key="4">
    <source>
        <dbReference type="ARBA" id="ARBA00022857"/>
    </source>
</evidence>
<accession>A0A7E4VLB9</accession>
<dbReference type="SUPFAM" id="SSF55718">
    <property type="entry name" value="SCP-like"/>
    <property type="match status" value="1"/>
</dbReference>
<evidence type="ECO:0000256" key="2">
    <source>
        <dbReference type="ARBA" id="ARBA00004275"/>
    </source>
</evidence>
<evidence type="ECO:0000256" key="6">
    <source>
        <dbReference type="ARBA" id="ARBA00023128"/>
    </source>
</evidence>
<dbReference type="InterPro" id="IPR002347">
    <property type="entry name" value="SDR_fam"/>
</dbReference>
<protein>
    <recommendedName>
        <fullName evidence="8">Hydroxysteroid dehydrogenase-like protein 2</fullName>
    </recommendedName>
</protein>
<evidence type="ECO:0000256" key="7">
    <source>
        <dbReference type="ARBA" id="ARBA00023140"/>
    </source>
</evidence>
<dbReference type="GO" id="GO:0005739">
    <property type="term" value="C:mitochondrion"/>
    <property type="evidence" value="ECO:0007669"/>
    <property type="project" value="UniProtKB-SubCell"/>
</dbReference>
<evidence type="ECO:0000256" key="1">
    <source>
        <dbReference type="ARBA" id="ARBA00004173"/>
    </source>
</evidence>
<dbReference type="InterPro" id="IPR051935">
    <property type="entry name" value="HSDL2"/>
</dbReference>
<evidence type="ECO:0000259" key="9">
    <source>
        <dbReference type="Pfam" id="PF02036"/>
    </source>
</evidence>
<dbReference type="InterPro" id="IPR036291">
    <property type="entry name" value="NAD(P)-bd_dom_sf"/>
</dbReference>
<name>A0A7E4VLB9_PANRE</name>
<reference evidence="11" key="2">
    <citation type="submission" date="2020-10" db="UniProtKB">
        <authorList>
            <consortium name="WormBaseParasite"/>
        </authorList>
    </citation>
    <scope>IDENTIFICATION</scope>
</reference>
<feature type="domain" description="SCP2" evidence="9">
    <location>
        <begin position="252"/>
        <end position="343"/>
    </location>
</feature>
<keyword evidence="10" id="KW-1185">Reference proteome</keyword>
<dbReference type="InterPro" id="IPR036527">
    <property type="entry name" value="SCP2_sterol-bd_dom_sf"/>
</dbReference>
<dbReference type="Pfam" id="PF02036">
    <property type="entry name" value="SCP2"/>
    <property type="match status" value="1"/>
</dbReference>
<sequence length="349" mass="38331">MIAAGGKALPCVVDVRDEASVQKCVEDAVREFGGLDILINNASAIQLTGTLETNMRRYDLMHSINTRGTFLMSQKAIPYLKQASNPHILNMSPPLLMETKWFAPHVAYTMAKYGMSMCVLGMHEELRGDGIAVNALWPRTLIWTAAAGMLTGGTDEQRNGSRKPAIIADAAYAILSRNSRETTGNFFVDDEVLKSEGVTDLDQYAYDKDAELTPDFFVPHVEYPDHKKRAKKVSNTPQINLKDALINLQQNLTPDVAAKIGAVVNFTITDTAEGTKKFSIDLKKTGKLTNAHAEKADVTFTLKEKDFMPLLSGQLSAAKAYVSQQLKISGDMGVALRVENIFKKSSVQK</sequence>
<evidence type="ECO:0000313" key="10">
    <source>
        <dbReference type="Proteomes" id="UP000492821"/>
    </source>
</evidence>
<dbReference type="Gene3D" id="3.40.50.720">
    <property type="entry name" value="NAD(P)-binding Rossmann-like Domain"/>
    <property type="match status" value="1"/>
</dbReference>
<keyword evidence="4" id="KW-0521">NADP</keyword>
<dbReference type="AlphaFoldDB" id="A0A7E4VLB9"/>
<keyword evidence="7" id="KW-0576">Peroxisome</keyword>
<dbReference type="WBParaSite" id="Pan_g22309.t1">
    <property type="protein sequence ID" value="Pan_g22309.t1"/>
    <property type="gene ID" value="Pan_g22309"/>
</dbReference>
<dbReference type="GO" id="GO:0005777">
    <property type="term" value="C:peroxisome"/>
    <property type="evidence" value="ECO:0007669"/>
    <property type="project" value="UniProtKB-SubCell"/>
</dbReference>
<dbReference type="NCBIfam" id="NF006133">
    <property type="entry name" value="PRK08278.1"/>
    <property type="match status" value="1"/>
</dbReference>
<comment type="subcellular location">
    <subcellularLocation>
        <location evidence="1">Mitochondrion</location>
    </subcellularLocation>
    <subcellularLocation>
        <location evidence="2">Peroxisome</location>
    </subcellularLocation>
</comment>
<dbReference type="InterPro" id="IPR003033">
    <property type="entry name" value="SCP2_sterol-bd_dom"/>
</dbReference>
<evidence type="ECO:0000256" key="8">
    <source>
        <dbReference type="ARBA" id="ARBA00040243"/>
    </source>
</evidence>
<evidence type="ECO:0000256" key="3">
    <source>
        <dbReference type="ARBA" id="ARBA00006484"/>
    </source>
</evidence>
<dbReference type="PANTHER" id="PTHR42808">
    <property type="entry name" value="HYDROXYSTEROID DEHYDROGENASE-LIKE PROTEIN 2"/>
    <property type="match status" value="1"/>
</dbReference>
<evidence type="ECO:0000313" key="11">
    <source>
        <dbReference type="WBParaSite" id="Pan_g22309.t1"/>
    </source>
</evidence>
<comment type="similarity">
    <text evidence="3">Belongs to the short-chain dehydrogenases/reductases (SDR) family.</text>
</comment>
<dbReference type="GO" id="GO:0016491">
    <property type="term" value="F:oxidoreductase activity"/>
    <property type="evidence" value="ECO:0007669"/>
    <property type="project" value="UniProtKB-KW"/>
</dbReference>
<dbReference type="FunFam" id="3.40.50.720:FF:000301">
    <property type="entry name" value="Hydroxysteroid dehydrogenase like 2"/>
    <property type="match status" value="1"/>
</dbReference>